<comment type="cofactor">
    <cofactor evidence="2">
        <name>Ca(2+)</name>
        <dbReference type="ChEBI" id="CHEBI:29108"/>
    </cofactor>
</comment>
<evidence type="ECO:0000256" key="13">
    <source>
        <dbReference type="ARBA" id="ARBA00032464"/>
    </source>
</evidence>
<evidence type="ECO:0000256" key="4">
    <source>
        <dbReference type="ARBA" id="ARBA00001946"/>
    </source>
</evidence>
<comment type="cofactor">
    <cofactor evidence="4">
        <name>Mg(2+)</name>
        <dbReference type="ChEBI" id="CHEBI:18420"/>
    </cofactor>
</comment>
<dbReference type="Proteomes" id="UP001497472">
    <property type="component" value="Unassembled WGS sequence"/>
</dbReference>
<comment type="subcellular location">
    <subcellularLocation>
        <location evidence="5">Cytoplasm</location>
    </subcellularLocation>
</comment>
<keyword evidence="10 15" id="KW-0479">Metal-binding</keyword>
<organism evidence="17 18">
    <name type="scientific">Leptosia nina</name>
    <dbReference type="NCBI Taxonomy" id="320188"/>
    <lineage>
        <taxon>Eukaryota</taxon>
        <taxon>Metazoa</taxon>
        <taxon>Ecdysozoa</taxon>
        <taxon>Arthropoda</taxon>
        <taxon>Hexapoda</taxon>
        <taxon>Insecta</taxon>
        <taxon>Pterygota</taxon>
        <taxon>Neoptera</taxon>
        <taxon>Endopterygota</taxon>
        <taxon>Lepidoptera</taxon>
        <taxon>Glossata</taxon>
        <taxon>Ditrysia</taxon>
        <taxon>Papilionoidea</taxon>
        <taxon>Pieridae</taxon>
        <taxon>Pierinae</taxon>
        <taxon>Leptosia</taxon>
    </lineage>
</organism>
<evidence type="ECO:0000256" key="7">
    <source>
        <dbReference type="ARBA" id="ARBA00013227"/>
    </source>
</evidence>
<evidence type="ECO:0000256" key="6">
    <source>
        <dbReference type="ARBA" id="ARBA00008853"/>
    </source>
</evidence>
<dbReference type="GO" id="GO:0019853">
    <property type="term" value="P:L-ascorbic acid biosynthetic process"/>
    <property type="evidence" value="ECO:0007669"/>
    <property type="project" value="TreeGrafter"/>
</dbReference>
<keyword evidence="12" id="KW-0106">Calcium</keyword>
<dbReference type="FunFam" id="2.120.10.30:FF:000027">
    <property type="entry name" value="Regucalcin homologue"/>
    <property type="match status" value="1"/>
</dbReference>
<protein>
    <recommendedName>
        <fullName evidence="8">Regucalcin</fullName>
        <ecNumber evidence="7">3.1.1.17</ecNumber>
    </recommendedName>
    <alternativeName>
        <fullName evidence="13">Gluconolactonase</fullName>
    </alternativeName>
</protein>
<dbReference type="PANTHER" id="PTHR10907">
    <property type="entry name" value="REGUCALCIN"/>
    <property type="match status" value="1"/>
</dbReference>
<feature type="binding site" evidence="15">
    <location>
        <position position="156"/>
    </location>
    <ligand>
        <name>substrate</name>
    </ligand>
</feature>
<dbReference type="PRINTS" id="PR01790">
    <property type="entry name" value="SMP30FAMILY"/>
</dbReference>
<feature type="binding site" evidence="15">
    <location>
        <position position="207"/>
    </location>
    <ligand>
        <name>a divalent metal cation</name>
        <dbReference type="ChEBI" id="CHEBI:60240"/>
    </ligand>
</feature>
<dbReference type="Gene3D" id="2.120.10.30">
    <property type="entry name" value="TolB, C-terminal domain"/>
    <property type="match status" value="1"/>
</dbReference>
<dbReference type="PRINTS" id="PR01791">
    <property type="entry name" value="REGUCALCIN"/>
</dbReference>
<dbReference type="InterPro" id="IPR013658">
    <property type="entry name" value="SGL"/>
</dbReference>
<evidence type="ECO:0000256" key="1">
    <source>
        <dbReference type="ARBA" id="ARBA00001589"/>
    </source>
</evidence>
<evidence type="ECO:0000256" key="12">
    <source>
        <dbReference type="ARBA" id="ARBA00022837"/>
    </source>
</evidence>
<evidence type="ECO:0000256" key="5">
    <source>
        <dbReference type="ARBA" id="ARBA00004496"/>
    </source>
</evidence>
<dbReference type="SUPFAM" id="SSF63829">
    <property type="entry name" value="Calcium-dependent phosphotriesterase"/>
    <property type="match status" value="1"/>
</dbReference>
<feature type="binding site" evidence="15">
    <location>
        <position position="259"/>
    </location>
    <ligand>
        <name>a divalent metal cation</name>
        <dbReference type="ChEBI" id="CHEBI:60240"/>
    </ligand>
</feature>
<dbReference type="GO" id="GO:0030234">
    <property type="term" value="F:enzyme regulator activity"/>
    <property type="evidence" value="ECO:0007669"/>
    <property type="project" value="InterPro"/>
</dbReference>
<feature type="domain" description="SMP-30/Gluconolactonase/LRE-like region" evidence="16">
    <location>
        <begin position="62"/>
        <end position="318"/>
    </location>
</feature>
<evidence type="ECO:0000256" key="9">
    <source>
        <dbReference type="ARBA" id="ARBA00022490"/>
    </source>
</evidence>
<keyword evidence="11" id="KW-0378">Hydrolase</keyword>
<evidence type="ECO:0000256" key="8">
    <source>
        <dbReference type="ARBA" id="ARBA00016808"/>
    </source>
</evidence>
<proteinExistence type="inferred from homology"/>
<accession>A0AAV1IYU1</accession>
<feature type="binding site" evidence="15">
    <location>
        <position position="154"/>
    </location>
    <ligand>
        <name>a divalent metal cation</name>
        <dbReference type="ChEBI" id="CHEBI:60240"/>
    </ligand>
</feature>
<evidence type="ECO:0000313" key="18">
    <source>
        <dbReference type="Proteomes" id="UP001497472"/>
    </source>
</evidence>
<evidence type="ECO:0000256" key="15">
    <source>
        <dbReference type="PIRSR" id="PIRSR605511-2"/>
    </source>
</evidence>
<evidence type="ECO:0000313" key="17">
    <source>
        <dbReference type="EMBL" id="CAK1541936.1"/>
    </source>
</evidence>
<feature type="binding site" evidence="15">
    <location>
        <position position="64"/>
    </location>
    <ligand>
        <name>a divalent metal cation</name>
        <dbReference type="ChEBI" id="CHEBI:60240"/>
    </ligand>
</feature>
<evidence type="ECO:0000256" key="2">
    <source>
        <dbReference type="ARBA" id="ARBA00001913"/>
    </source>
</evidence>
<evidence type="ECO:0000256" key="14">
    <source>
        <dbReference type="PIRSR" id="PIRSR605511-1"/>
    </source>
</evidence>
<comment type="catalytic activity">
    <reaction evidence="1">
        <text>D-glucono-1,5-lactone + H2O = D-gluconate + H(+)</text>
        <dbReference type="Rhea" id="RHEA:10440"/>
        <dbReference type="ChEBI" id="CHEBI:15377"/>
        <dbReference type="ChEBI" id="CHEBI:15378"/>
        <dbReference type="ChEBI" id="CHEBI:16217"/>
        <dbReference type="ChEBI" id="CHEBI:18391"/>
        <dbReference type="EC" id="3.1.1.17"/>
    </reaction>
</comment>
<dbReference type="Pfam" id="PF08450">
    <property type="entry name" value="SGL"/>
    <property type="match status" value="1"/>
</dbReference>
<gene>
    <name evidence="17" type="ORF">LNINA_LOCUS1882</name>
</gene>
<dbReference type="InterPro" id="IPR005511">
    <property type="entry name" value="SMP-30"/>
</dbReference>
<evidence type="ECO:0000259" key="16">
    <source>
        <dbReference type="Pfam" id="PF08450"/>
    </source>
</evidence>
<dbReference type="InterPro" id="IPR011042">
    <property type="entry name" value="6-blade_b-propeller_TolB-like"/>
</dbReference>
<keyword evidence="9" id="KW-0963">Cytoplasm</keyword>
<feature type="active site" description="Proton donor/acceptor" evidence="14">
    <location>
        <position position="259"/>
    </location>
</feature>
<comment type="cofactor">
    <cofactor evidence="15">
        <name>Zn(2+)</name>
        <dbReference type="ChEBI" id="CHEBI:29105"/>
    </cofactor>
    <text evidence="15">Binds 1 divalent metal cation per subunit.</text>
</comment>
<feature type="binding site" evidence="15">
    <location>
        <position position="174"/>
    </location>
    <ligand>
        <name>substrate</name>
    </ligand>
</feature>
<keyword evidence="18" id="KW-1185">Reference proteome</keyword>
<evidence type="ECO:0000256" key="3">
    <source>
        <dbReference type="ARBA" id="ARBA00001936"/>
    </source>
</evidence>
<dbReference type="InterPro" id="IPR008367">
    <property type="entry name" value="Regucalcin"/>
</dbReference>
<keyword evidence="15" id="KW-0862">Zinc</keyword>
<dbReference type="PANTHER" id="PTHR10907:SF66">
    <property type="entry name" value="MIP34848P1-RELATED"/>
    <property type="match status" value="1"/>
</dbReference>
<dbReference type="GO" id="GO:0005509">
    <property type="term" value="F:calcium ion binding"/>
    <property type="evidence" value="ECO:0007669"/>
    <property type="project" value="InterPro"/>
</dbReference>
<dbReference type="AlphaFoldDB" id="A0AAV1IYU1"/>
<reference evidence="17 18" key="1">
    <citation type="submission" date="2023-11" db="EMBL/GenBank/DDBJ databases">
        <authorList>
            <person name="Okamura Y."/>
        </authorList>
    </citation>
    <scope>NUCLEOTIDE SEQUENCE [LARGE SCALE GENOMIC DNA]</scope>
</reference>
<evidence type="ECO:0000256" key="10">
    <source>
        <dbReference type="ARBA" id="ARBA00022723"/>
    </source>
</evidence>
<name>A0AAV1IYU1_9NEOP</name>
<dbReference type="EMBL" id="CAVLEF010000003">
    <property type="protein sequence ID" value="CAK1541936.1"/>
    <property type="molecule type" value="Genomic_DNA"/>
</dbReference>
<comment type="caution">
    <text evidence="17">The sequence shown here is derived from an EMBL/GenBank/DDBJ whole genome shotgun (WGS) entry which is preliminary data.</text>
</comment>
<evidence type="ECO:0000256" key="11">
    <source>
        <dbReference type="ARBA" id="ARBA00022801"/>
    </source>
</evidence>
<dbReference type="EC" id="3.1.1.17" evidence="7"/>
<comment type="cofactor">
    <cofactor evidence="3">
        <name>Mn(2+)</name>
        <dbReference type="ChEBI" id="CHEBI:29035"/>
    </cofactor>
</comment>
<dbReference type="GO" id="GO:0004341">
    <property type="term" value="F:gluconolactonase activity"/>
    <property type="evidence" value="ECO:0007669"/>
    <property type="project" value="UniProtKB-EC"/>
</dbReference>
<dbReference type="GO" id="GO:0005737">
    <property type="term" value="C:cytoplasm"/>
    <property type="evidence" value="ECO:0007669"/>
    <property type="project" value="UniProtKB-SubCell"/>
</dbReference>
<comment type="similarity">
    <text evidence="6">Belongs to the SMP-30/CGR1 family.</text>
</comment>
<sequence length="352" mass="39475">MPRTLLDQKQRETFKKKIKYNLLDSDYERHTRSGTLSASHLSLNFCLNMSVKVSPVTEPVWLGEGPHWSQQHQALFFVSIFDRSVHKYDPATGKCTSSKLEDMPGFLIPVEGKKDQFVVGLKRKVVVIQWDGRDGTAKVVRTVAELDKHTPDNRINDAKADPKGRLFVGTMGHEYEPGKFHLKKGSLYRVDPDGQAHRVVKDVDISNGLCWDEREKAFYYADSFEYAIRRYDWNPDTGDISNPRLVFKYADHGLDGIVDGMTIDTDGNLWVANFDGSQVIKIDPKAGKLLQKVPTPALQTTSATFGGSNLDILYVTTACMNRGVEQKPPCGCTFQVTGLNVRGHPNVSVKLL</sequence>